<feature type="domain" description="Enoyl reductase (ER)" evidence="1">
    <location>
        <begin position="20"/>
        <end position="352"/>
    </location>
</feature>
<dbReference type="InterPro" id="IPR020843">
    <property type="entry name" value="ER"/>
</dbReference>
<dbReference type="InterPro" id="IPR036291">
    <property type="entry name" value="NAD(P)-bd_dom_sf"/>
</dbReference>
<name>A0A2J6QXY7_HYAVF</name>
<dbReference type="InterPro" id="IPR052711">
    <property type="entry name" value="Zinc_ADH-like"/>
</dbReference>
<dbReference type="Pfam" id="PF00107">
    <property type="entry name" value="ADH_zinc_N"/>
    <property type="match status" value="1"/>
</dbReference>
<organism evidence="2 3">
    <name type="scientific">Hyaloscypha variabilis (strain UAMH 11265 / GT02V1 / F)</name>
    <name type="common">Meliniomyces variabilis</name>
    <dbReference type="NCBI Taxonomy" id="1149755"/>
    <lineage>
        <taxon>Eukaryota</taxon>
        <taxon>Fungi</taxon>
        <taxon>Dikarya</taxon>
        <taxon>Ascomycota</taxon>
        <taxon>Pezizomycotina</taxon>
        <taxon>Leotiomycetes</taxon>
        <taxon>Helotiales</taxon>
        <taxon>Hyaloscyphaceae</taxon>
        <taxon>Hyaloscypha</taxon>
        <taxon>Hyaloscypha variabilis</taxon>
    </lineage>
</organism>
<accession>A0A2J6QXY7</accession>
<dbReference type="GO" id="GO:0016491">
    <property type="term" value="F:oxidoreductase activity"/>
    <property type="evidence" value="ECO:0007669"/>
    <property type="project" value="InterPro"/>
</dbReference>
<dbReference type="InterPro" id="IPR011032">
    <property type="entry name" value="GroES-like_sf"/>
</dbReference>
<dbReference type="SUPFAM" id="SSF50129">
    <property type="entry name" value="GroES-like"/>
    <property type="match status" value="1"/>
</dbReference>
<dbReference type="OrthoDB" id="9930022at2759"/>
<dbReference type="InterPro" id="IPR013154">
    <property type="entry name" value="ADH-like_N"/>
</dbReference>
<evidence type="ECO:0000313" key="3">
    <source>
        <dbReference type="Proteomes" id="UP000235786"/>
    </source>
</evidence>
<dbReference type="Pfam" id="PF08240">
    <property type="entry name" value="ADH_N"/>
    <property type="match status" value="1"/>
</dbReference>
<dbReference type="Gene3D" id="3.90.180.10">
    <property type="entry name" value="Medium-chain alcohol dehydrogenases, catalytic domain"/>
    <property type="match status" value="1"/>
</dbReference>
<proteinExistence type="predicted"/>
<dbReference type="EMBL" id="KZ613964">
    <property type="protein sequence ID" value="PMD31124.1"/>
    <property type="molecule type" value="Genomic_DNA"/>
</dbReference>
<dbReference type="STRING" id="1149755.A0A2J6QXY7"/>
<dbReference type="Gene3D" id="3.40.50.720">
    <property type="entry name" value="NAD(P)-binding Rossmann-like Domain"/>
    <property type="match status" value="1"/>
</dbReference>
<sequence>MATQSIPESTKQWNVTGFDGPESLVFSEQPVPEIGDTQVLVKIQGAAINFRDILVPEGKYPWAVKPNVVPGSDGAGTVLAVGKHVTRFKPGDKVVTIINQQFLAGSMTTQSLDSGLGASLDGTFRTVGAFSQEGLVTMPDGLSFIEAATLSCAGITAWNALFGLLGKQVTAGDWVLTQGTGGVSLFAVQLAKAVGARVIATTSSNEKAGILRKLGADHVINYRETPEWGAAAKGLTGGVGVDHVVEVGGPATLKQSVESVRIDGTIAVVGFVGGDGGGQQQVPSLLDAWLRNFTARGVWTGSRQHMEELCRAIEANPEKLRPVVDSRVFKLHELKEAFEYLKQGKHQGKVCIEID</sequence>
<dbReference type="PANTHER" id="PTHR45033">
    <property type="match status" value="1"/>
</dbReference>
<dbReference type="PANTHER" id="PTHR45033:SF2">
    <property type="entry name" value="ZINC-TYPE ALCOHOL DEHYDROGENASE-LIKE PROTEIN C1773.06C"/>
    <property type="match status" value="1"/>
</dbReference>
<evidence type="ECO:0000313" key="2">
    <source>
        <dbReference type="EMBL" id="PMD31124.1"/>
    </source>
</evidence>
<keyword evidence="3" id="KW-1185">Reference proteome</keyword>
<dbReference type="Proteomes" id="UP000235786">
    <property type="component" value="Unassembled WGS sequence"/>
</dbReference>
<dbReference type="SMART" id="SM00829">
    <property type="entry name" value="PKS_ER"/>
    <property type="match status" value="1"/>
</dbReference>
<dbReference type="InterPro" id="IPR013149">
    <property type="entry name" value="ADH-like_C"/>
</dbReference>
<protein>
    <submittedName>
        <fullName evidence="2">Putative alcohol dehydrogenase</fullName>
    </submittedName>
</protein>
<dbReference type="CDD" id="cd08276">
    <property type="entry name" value="MDR7"/>
    <property type="match status" value="1"/>
</dbReference>
<dbReference type="SUPFAM" id="SSF51735">
    <property type="entry name" value="NAD(P)-binding Rossmann-fold domains"/>
    <property type="match status" value="1"/>
</dbReference>
<dbReference type="AlphaFoldDB" id="A0A2J6QXY7"/>
<evidence type="ECO:0000259" key="1">
    <source>
        <dbReference type="SMART" id="SM00829"/>
    </source>
</evidence>
<gene>
    <name evidence="2" type="ORF">L207DRAFT_502080</name>
</gene>
<reference evidence="2 3" key="1">
    <citation type="submission" date="2016-04" db="EMBL/GenBank/DDBJ databases">
        <title>A degradative enzymes factory behind the ericoid mycorrhizal symbiosis.</title>
        <authorList>
            <consortium name="DOE Joint Genome Institute"/>
            <person name="Martino E."/>
            <person name="Morin E."/>
            <person name="Grelet G."/>
            <person name="Kuo A."/>
            <person name="Kohler A."/>
            <person name="Daghino S."/>
            <person name="Barry K."/>
            <person name="Choi C."/>
            <person name="Cichocki N."/>
            <person name="Clum A."/>
            <person name="Copeland A."/>
            <person name="Hainaut M."/>
            <person name="Haridas S."/>
            <person name="Labutti K."/>
            <person name="Lindquist E."/>
            <person name="Lipzen A."/>
            <person name="Khouja H.-R."/>
            <person name="Murat C."/>
            <person name="Ohm R."/>
            <person name="Olson A."/>
            <person name="Spatafora J."/>
            <person name="Veneault-Fourrey C."/>
            <person name="Henrissat B."/>
            <person name="Grigoriev I."/>
            <person name="Martin F."/>
            <person name="Perotto S."/>
        </authorList>
    </citation>
    <scope>NUCLEOTIDE SEQUENCE [LARGE SCALE GENOMIC DNA]</scope>
    <source>
        <strain evidence="2 3">F</strain>
    </source>
</reference>